<proteinExistence type="inferred from homology"/>
<dbReference type="InterPro" id="IPR035938">
    <property type="entry name" value="Hemerythrin-like_sf"/>
</dbReference>
<dbReference type="PROSITE" id="PS00550">
    <property type="entry name" value="HEMERYTHRINS"/>
    <property type="match status" value="1"/>
</dbReference>
<dbReference type="InterPro" id="IPR016131">
    <property type="entry name" value="Haemerythrin_Fe_BS"/>
</dbReference>
<dbReference type="InterPro" id="IPR050669">
    <property type="entry name" value="Hemerythrin"/>
</dbReference>
<dbReference type="SUPFAM" id="SSF47188">
    <property type="entry name" value="Hemerythrin-like"/>
    <property type="match status" value="1"/>
</dbReference>
<dbReference type="InterPro" id="IPR012827">
    <property type="entry name" value="Hemerythrin_metal-bd"/>
</dbReference>
<name>A0A3P3ZSE5_9ZZZZ</name>
<dbReference type="InterPro" id="IPR012312">
    <property type="entry name" value="Hemerythrin-like"/>
</dbReference>
<dbReference type="NCBIfam" id="NF033749">
    <property type="entry name" value="bact_hemeryth"/>
    <property type="match status" value="1"/>
</dbReference>
<keyword evidence="3" id="KW-0408">Iron</keyword>
<protein>
    <submittedName>
        <fullName evidence="5">Bacteriohemerythrin</fullName>
    </submittedName>
</protein>
<dbReference type="NCBIfam" id="TIGR02481">
    <property type="entry name" value="hemeryth_dom"/>
    <property type="match status" value="1"/>
</dbReference>
<evidence type="ECO:0000256" key="2">
    <source>
        <dbReference type="ARBA" id="ARBA00022723"/>
    </source>
</evidence>
<evidence type="ECO:0000259" key="4">
    <source>
        <dbReference type="Pfam" id="PF01814"/>
    </source>
</evidence>
<evidence type="ECO:0000256" key="3">
    <source>
        <dbReference type="ARBA" id="ARBA00023004"/>
    </source>
</evidence>
<dbReference type="GO" id="GO:0046872">
    <property type="term" value="F:metal ion binding"/>
    <property type="evidence" value="ECO:0007669"/>
    <property type="project" value="UniProtKB-KW"/>
</dbReference>
<keyword evidence="2" id="KW-0479">Metal-binding</keyword>
<accession>A0A3P3ZSE5</accession>
<comment type="similarity">
    <text evidence="1">Belongs to the hemerythrin family.</text>
</comment>
<dbReference type="EMBL" id="UOYP01000694">
    <property type="protein sequence ID" value="VAY89644.1"/>
    <property type="molecule type" value="Genomic_DNA"/>
</dbReference>
<gene>
    <name evidence="5" type="ORF">CARN8_7230002</name>
</gene>
<dbReference type="CDD" id="cd12107">
    <property type="entry name" value="Hemerythrin"/>
    <property type="match status" value="1"/>
</dbReference>
<dbReference type="AlphaFoldDB" id="A0A3P3ZSE5"/>
<organism evidence="5">
    <name type="scientific">mine drainage metagenome</name>
    <dbReference type="NCBI Taxonomy" id="410659"/>
    <lineage>
        <taxon>unclassified sequences</taxon>
        <taxon>metagenomes</taxon>
        <taxon>ecological metagenomes</taxon>
    </lineage>
</organism>
<evidence type="ECO:0000313" key="5">
    <source>
        <dbReference type="EMBL" id="VAY89644.1"/>
    </source>
</evidence>
<dbReference type="PANTHER" id="PTHR37164:SF1">
    <property type="entry name" value="BACTERIOHEMERYTHRIN"/>
    <property type="match status" value="1"/>
</dbReference>
<dbReference type="PANTHER" id="PTHR37164">
    <property type="entry name" value="BACTERIOHEMERYTHRIN"/>
    <property type="match status" value="1"/>
</dbReference>
<dbReference type="Pfam" id="PF01814">
    <property type="entry name" value="Hemerythrin"/>
    <property type="match status" value="1"/>
</dbReference>
<dbReference type="Gene3D" id="1.20.120.50">
    <property type="entry name" value="Hemerythrin-like"/>
    <property type="match status" value="1"/>
</dbReference>
<evidence type="ECO:0000256" key="1">
    <source>
        <dbReference type="ARBA" id="ARBA00010587"/>
    </source>
</evidence>
<sequence>MYIHWDKSYEIGNPLIDTEHRLLIMLFRKLDVAIKSAEPEATIMRILLEVKKFADFHFTSEENLMHEVGYPDTAAHEEIHSALLAQLEVMIGRVSKKREMPDDLLYFLNEWILQDIAQEDQKIADFARFSEHRPIGEFTYPEYI</sequence>
<reference evidence="5" key="1">
    <citation type="submission" date="2018-10" db="EMBL/GenBank/DDBJ databases">
        <authorList>
            <person name="Plewniak F."/>
        </authorList>
    </citation>
    <scope>NUCLEOTIDE SEQUENCE</scope>
</reference>
<feature type="domain" description="Hemerythrin-like" evidence="4">
    <location>
        <begin position="15"/>
        <end position="125"/>
    </location>
</feature>